<dbReference type="PANTHER" id="PTHR42756">
    <property type="entry name" value="TRANSCRIPTIONAL REGULATOR, MARR"/>
    <property type="match status" value="1"/>
</dbReference>
<evidence type="ECO:0000256" key="1">
    <source>
        <dbReference type="ARBA" id="ARBA00023015"/>
    </source>
</evidence>
<dbReference type="Gene3D" id="1.10.10.10">
    <property type="entry name" value="Winged helix-like DNA-binding domain superfamily/Winged helix DNA-binding domain"/>
    <property type="match status" value="1"/>
</dbReference>
<accession>A0A9D2JG57</accession>
<protein>
    <submittedName>
        <fullName evidence="5">MarR family transcriptional regulator</fullName>
    </submittedName>
</protein>
<dbReference type="PROSITE" id="PS50995">
    <property type="entry name" value="HTH_MARR_2"/>
    <property type="match status" value="1"/>
</dbReference>
<dbReference type="InterPro" id="IPR000835">
    <property type="entry name" value="HTH_MarR-typ"/>
</dbReference>
<evidence type="ECO:0000313" key="6">
    <source>
        <dbReference type="Proteomes" id="UP000824031"/>
    </source>
</evidence>
<dbReference type="PANTHER" id="PTHR42756:SF1">
    <property type="entry name" value="TRANSCRIPTIONAL REPRESSOR OF EMRAB OPERON"/>
    <property type="match status" value="1"/>
</dbReference>
<dbReference type="InterPro" id="IPR036390">
    <property type="entry name" value="WH_DNA-bd_sf"/>
</dbReference>
<gene>
    <name evidence="5" type="ORF">H9810_04660</name>
</gene>
<evidence type="ECO:0000256" key="2">
    <source>
        <dbReference type="ARBA" id="ARBA00023125"/>
    </source>
</evidence>
<organism evidence="5 6">
    <name type="scientific">Candidatus Gemmiger excrementavium</name>
    <dbReference type="NCBI Taxonomy" id="2838608"/>
    <lineage>
        <taxon>Bacteria</taxon>
        <taxon>Bacillati</taxon>
        <taxon>Bacillota</taxon>
        <taxon>Clostridia</taxon>
        <taxon>Eubacteriales</taxon>
        <taxon>Gemmiger</taxon>
    </lineage>
</organism>
<proteinExistence type="predicted"/>
<dbReference type="GO" id="GO:0003677">
    <property type="term" value="F:DNA binding"/>
    <property type="evidence" value="ECO:0007669"/>
    <property type="project" value="UniProtKB-KW"/>
</dbReference>
<dbReference type="EMBL" id="DXBO01000065">
    <property type="protein sequence ID" value="HIZ47992.1"/>
    <property type="molecule type" value="Genomic_DNA"/>
</dbReference>
<dbReference type="NCBIfam" id="NF045593">
    <property type="entry name" value="bilirub_TF_BilQ"/>
    <property type="match status" value="1"/>
</dbReference>
<reference evidence="5" key="2">
    <citation type="submission" date="2021-04" db="EMBL/GenBank/DDBJ databases">
        <authorList>
            <person name="Gilroy R."/>
        </authorList>
    </citation>
    <scope>NUCLEOTIDE SEQUENCE</scope>
    <source>
        <strain evidence="5">3436</strain>
    </source>
</reference>
<dbReference type="InterPro" id="IPR036388">
    <property type="entry name" value="WH-like_DNA-bd_sf"/>
</dbReference>
<sequence length="143" mass="16269">MFRTFSYACSVLYRRFSHFTSARLNQLGLSFGTLFFIIYIGKHPGCTQSELTTALHLDWGHCQRTVLKLVAGGFLTREKDGRNYRLTLSDQGRQAFEASHQVFFDWDKRVLAPLTPEERTQLLALLAKVLDKNALPGPPAEHP</sequence>
<keyword evidence="3" id="KW-0804">Transcription</keyword>
<dbReference type="GO" id="GO:0003700">
    <property type="term" value="F:DNA-binding transcription factor activity"/>
    <property type="evidence" value="ECO:0007669"/>
    <property type="project" value="InterPro"/>
</dbReference>
<name>A0A9D2JG57_9FIRM</name>
<evidence type="ECO:0000256" key="3">
    <source>
        <dbReference type="ARBA" id="ARBA00023163"/>
    </source>
</evidence>
<keyword evidence="2" id="KW-0238">DNA-binding</keyword>
<dbReference type="SMART" id="SM00347">
    <property type="entry name" value="HTH_MARR"/>
    <property type="match status" value="1"/>
</dbReference>
<dbReference type="AlphaFoldDB" id="A0A9D2JG57"/>
<evidence type="ECO:0000259" key="4">
    <source>
        <dbReference type="PROSITE" id="PS50995"/>
    </source>
</evidence>
<keyword evidence="1" id="KW-0805">Transcription regulation</keyword>
<evidence type="ECO:0000313" key="5">
    <source>
        <dbReference type="EMBL" id="HIZ47992.1"/>
    </source>
</evidence>
<comment type="caution">
    <text evidence="5">The sequence shown here is derived from an EMBL/GenBank/DDBJ whole genome shotgun (WGS) entry which is preliminary data.</text>
</comment>
<reference evidence="5" key="1">
    <citation type="journal article" date="2021" name="PeerJ">
        <title>Extensive microbial diversity within the chicken gut microbiome revealed by metagenomics and culture.</title>
        <authorList>
            <person name="Gilroy R."/>
            <person name="Ravi A."/>
            <person name="Getino M."/>
            <person name="Pursley I."/>
            <person name="Horton D.L."/>
            <person name="Alikhan N.F."/>
            <person name="Baker D."/>
            <person name="Gharbi K."/>
            <person name="Hall N."/>
            <person name="Watson M."/>
            <person name="Adriaenssens E.M."/>
            <person name="Foster-Nyarko E."/>
            <person name="Jarju S."/>
            <person name="Secka A."/>
            <person name="Antonio M."/>
            <person name="Oren A."/>
            <person name="Chaudhuri R.R."/>
            <person name="La Ragione R."/>
            <person name="Hildebrand F."/>
            <person name="Pallen M.J."/>
        </authorList>
    </citation>
    <scope>NUCLEOTIDE SEQUENCE</scope>
    <source>
        <strain evidence="5">3436</strain>
    </source>
</reference>
<dbReference type="SUPFAM" id="SSF46785">
    <property type="entry name" value="Winged helix' DNA-binding domain"/>
    <property type="match status" value="1"/>
</dbReference>
<dbReference type="Proteomes" id="UP000824031">
    <property type="component" value="Unassembled WGS sequence"/>
</dbReference>
<feature type="domain" description="HTH marR-type" evidence="4">
    <location>
        <begin position="1"/>
        <end position="131"/>
    </location>
</feature>
<dbReference type="InterPro" id="IPR054630">
    <property type="entry name" value="BilQ"/>
</dbReference>